<dbReference type="Gene3D" id="3.40.50.80">
    <property type="entry name" value="Nucleotide-binding domain of ferredoxin-NADP reductase (FNR) module"/>
    <property type="match status" value="1"/>
</dbReference>
<dbReference type="PANTHER" id="PTHR30157:SF0">
    <property type="entry name" value="NADPH-DEPENDENT FERRIC-CHELATE REDUCTASE"/>
    <property type="match status" value="1"/>
</dbReference>
<dbReference type="RefSeq" id="WP_263543941.1">
    <property type="nucleotide sequence ID" value="NZ_JAOVZO020000021.1"/>
</dbReference>
<name>A0A9X4BM25_9GAMM</name>
<dbReference type="InterPro" id="IPR017938">
    <property type="entry name" value="Riboflavin_synthase-like_b-brl"/>
</dbReference>
<keyword evidence="3" id="KW-1185">Reference proteome</keyword>
<dbReference type="AlphaFoldDB" id="A0A9X4BM25"/>
<proteinExistence type="predicted"/>
<dbReference type="EMBL" id="JAOVZO020000021">
    <property type="protein sequence ID" value="MDC8015897.1"/>
    <property type="molecule type" value="Genomic_DNA"/>
</dbReference>
<gene>
    <name evidence="2" type="ORF">OD750_025520</name>
</gene>
<feature type="domain" description="FAD-binding FR-type" evidence="1">
    <location>
        <begin position="21"/>
        <end position="121"/>
    </location>
</feature>
<dbReference type="GO" id="GO:0016491">
    <property type="term" value="F:oxidoreductase activity"/>
    <property type="evidence" value="ECO:0007669"/>
    <property type="project" value="InterPro"/>
</dbReference>
<reference evidence="2" key="1">
    <citation type="submission" date="2023-02" db="EMBL/GenBank/DDBJ databases">
        <title>Tahibacter soli sp. nov. isolated from soil.</title>
        <authorList>
            <person name="Baek J.H."/>
            <person name="Lee J.K."/>
            <person name="Choi D.G."/>
            <person name="Jeon C.O."/>
        </authorList>
    </citation>
    <scope>NUCLEOTIDE SEQUENCE</scope>
    <source>
        <strain evidence="2">BL</strain>
    </source>
</reference>
<sequence>MHAEAPPARRPGPLNRALIRLLMKHARIVEAETVAEGFRLITLESTEFKGLAWVPGQKVQVAMGSAFVARTFTPIDWDAAAGLTRILGYAHGNGPGSAWIARAKAGDDCDVFGPRASLDVGRAASLRLVFGDETSIGLARAAATASGALRCLFETNAATEARAALARLDLGAAEVFERTDDDAHLADVERRLPPLAAAGATFVLTGKAASIQRLRRALKALDVPSSRILAKPYWAPGRTGLD</sequence>
<dbReference type="Proteomes" id="UP001139971">
    <property type="component" value="Unassembled WGS sequence"/>
</dbReference>
<dbReference type="InterPro" id="IPR039374">
    <property type="entry name" value="SIP_fam"/>
</dbReference>
<dbReference type="PANTHER" id="PTHR30157">
    <property type="entry name" value="FERRIC REDUCTASE, NADPH-DEPENDENT"/>
    <property type="match status" value="1"/>
</dbReference>
<dbReference type="Pfam" id="PF08021">
    <property type="entry name" value="FAD_binding_9"/>
    <property type="match status" value="1"/>
</dbReference>
<dbReference type="PROSITE" id="PS51384">
    <property type="entry name" value="FAD_FR"/>
    <property type="match status" value="1"/>
</dbReference>
<evidence type="ECO:0000313" key="2">
    <source>
        <dbReference type="EMBL" id="MDC8015897.1"/>
    </source>
</evidence>
<dbReference type="InterPro" id="IPR017927">
    <property type="entry name" value="FAD-bd_FR_type"/>
</dbReference>
<protein>
    <submittedName>
        <fullName evidence="2">Siderophore-interacting protein</fullName>
    </submittedName>
</protein>
<dbReference type="InterPro" id="IPR039261">
    <property type="entry name" value="FNR_nucleotide-bd"/>
</dbReference>
<dbReference type="SUPFAM" id="SSF63380">
    <property type="entry name" value="Riboflavin synthase domain-like"/>
    <property type="match status" value="1"/>
</dbReference>
<evidence type="ECO:0000259" key="1">
    <source>
        <dbReference type="PROSITE" id="PS51384"/>
    </source>
</evidence>
<organism evidence="2 3">
    <name type="scientific">Tahibacter soli</name>
    <dbReference type="NCBI Taxonomy" id="2983605"/>
    <lineage>
        <taxon>Bacteria</taxon>
        <taxon>Pseudomonadati</taxon>
        <taxon>Pseudomonadota</taxon>
        <taxon>Gammaproteobacteria</taxon>
        <taxon>Lysobacterales</taxon>
        <taxon>Rhodanobacteraceae</taxon>
        <taxon>Tahibacter</taxon>
    </lineage>
</organism>
<evidence type="ECO:0000313" key="3">
    <source>
        <dbReference type="Proteomes" id="UP001139971"/>
    </source>
</evidence>
<comment type="caution">
    <text evidence="2">The sequence shown here is derived from an EMBL/GenBank/DDBJ whole genome shotgun (WGS) entry which is preliminary data.</text>
</comment>
<dbReference type="Gene3D" id="2.40.30.10">
    <property type="entry name" value="Translation factors"/>
    <property type="match status" value="1"/>
</dbReference>
<accession>A0A9X4BM25</accession>
<dbReference type="InterPro" id="IPR013113">
    <property type="entry name" value="SIP_FAD-bd"/>
</dbReference>